<dbReference type="GO" id="GO:0006310">
    <property type="term" value="P:DNA recombination"/>
    <property type="evidence" value="ECO:0007669"/>
    <property type="project" value="UniProtKB-KW"/>
</dbReference>
<dbReference type="Gene3D" id="1.10.443.10">
    <property type="entry name" value="Intergrase catalytic core"/>
    <property type="match status" value="1"/>
</dbReference>
<accession>A0A9Q9CRL2</accession>
<reference evidence="2" key="1">
    <citation type="submission" date="2021-03" db="EMBL/GenBank/DDBJ databases">
        <title>Comparative Genomics and Metabolomics in the genus Turicibacter.</title>
        <authorList>
            <person name="Maki J."/>
            <person name="Looft T."/>
        </authorList>
    </citation>
    <scope>NUCLEOTIDE SEQUENCE</scope>
    <source>
        <strain evidence="2">ISU324</strain>
    </source>
</reference>
<dbReference type="GO" id="GO:0003677">
    <property type="term" value="F:DNA binding"/>
    <property type="evidence" value="ECO:0007669"/>
    <property type="project" value="InterPro"/>
</dbReference>
<gene>
    <name evidence="2" type="ORF">J0J70_00045</name>
</gene>
<dbReference type="InterPro" id="IPR011010">
    <property type="entry name" value="DNA_brk_join_enz"/>
</dbReference>
<protein>
    <submittedName>
        <fullName evidence="2">Site-specific integrase</fullName>
    </submittedName>
</protein>
<keyword evidence="1" id="KW-0233">DNA recombination</keyword>
<evidence type="ECO:0000256" key="1">
    <source>
        <dbReference type="ARBA" id="ARBA00023172"/>
    </source>
</evidence>
<organism evidence="2 3">
    <name type="scientific">Turicibacter bilis</name>
    <dbReference type="NCBI Taxonomy" id="2735723"/>
    <lineage>
        <taxon>Bacteria</taxon>
        <taxon>Bacillati</taxon>
        <taxon>Bacillota</taxon>
        <taxon>Erysipelotrichia</taxon>
        <taxon>Erysipelotrichales</taxon>
        <taxon>Turicibacteraceae</taxon>
        <taxon>Turicibacter</taxon>
    </lineage>
</organism>
<sequence length="205" mass="24207">MKKTNDIQNENFIFIPDEIQYQFDSYIENVIIPLLEAGEGTPIVEPQYWDLLIVLRYSGLRTQEVLHIIDESVSEDTEYFQYDSPEYWNDRLHYSIPFMKTRMLYMNNKIQLPQMAQTNMISQAIIRQMKRVKTLPPTLNGCYYLFREMNSQSKIVPISSIKLNRILKKISETIPLNTFNGAIYKLSPRQFRATAIKDMVKLHNI</sequence>
<dbReference type="Proteomes" id="UP001058072">
    <property type="component" value="Chromosome"/>
</dbReference>
<name>A0A9Q9CRL2_9FIRM</name>
<dbReference type="RefSeq" id="WP_212725101.1">
    <property type="nucleotide sequence ID" value="NZ_CP071250.1"/>
</dbReference>
<dbReference type="GO" id="GO:0015074">
    <property type="term" value="P:DNA integration"/>
    <property type="evidence" value="ECO:0007669"/>
    <property type="project" value="InterPro"/>
</dbReference>
<proteinExistence type="predicted"/>
<evidence type="ECO:0000313" key="3">
    <source>
        <dbReference type="Proteomes" id="UP001058072"/>
    </source>
</evidence>
<dbReference type="AlphaFoldDB" id="A0A9Q9CRL2"/>
<dbReference type="EMBL" id="CP071250">
    <property type="protein sequence ID" value="UUF08483.1"/>
    <property type="molecule type" value="Genomic_DNA"/>
</dbReference>
<dbReference type="InterPro" id="IPR013762">
    <property type="entry name" value="Integrase-like_cat_sf"/>
</dbReference>
<dbReference type="SUPFAM" id="SSF56349">
    <property type="entry name" value="DNA breaking-rejoining enzymes"/>
    <property type="match status" value="1"/>
</dbReference>
<evidence type="ECO:0000313" key="2">
    <source>
        <dbReference type="EMBL" id="UUF08483.1"/>
    </source>
</evidence>